<accession>A0A7X3FLC6</accession>
<dbReference type="EMBL" id="RHLK01000012">
    <property type="protein sequence ID" value="MVP01427.1"/>
    <property type="molecule type" value="Genomic_DNA"/>
</dbReference>
<dbReference type="InterPro" id="IPR014146">
    <property type="entry name" value="LigD_ligase_dom"/>
</dbReference>
<dbReference type="NCBIfam" id="TIGR02779">
    <property type="entry name" value="NHEJ_ligase_lig"/>
    <property type="match status" value="1"/>
</dbReference>
<gene>
    <name evidence="5" type="ORF">EDM21_18175</name>
</gene>
<dbReference type="Gene3D" id="2.40.50.140">
    <property type="entry name" value="Nucleic acid-binding proteins"/>
    <property type="match status" value="1"/>
</dbReference>
<dbReference type="GO" id="GO:0003677">
    <property type="term" value="F:DNA binding"/>
    <property type="evidence" value="ECO:0007669"/>
    <property type="project" value="InterPro"/>
</dbReference>
<dbReference type="Proteomes" id="UP000490800">
    <property type="component" value="Unassembled WGS sequence"/>
</dbReference>
<dbReference type="RefSeq" id="WP_157337912.1">
    <property type="nucleotide sequence ID" value="NZ_RHLK01000012.1"/>
</dbReference>
<dbReference type="InterPro" id="IPR012310">
    <property type="entry name" value="DNA_ligase_ATP-dep_cent"/>
</dbReference>
<name>A0A7X3FLC6_9BACL</name>
<dbReference type="AlphaFoldDB" id="A0A7X3FLC6"/>
<keyword evidence="2 5" id="KW-0436">Ligase</keyword>
<evidence type="ECO:0000256" key="1">
    <source>
        <dbReference type="ARBA" id="ARBA00012727"/>
    </source>
</evidence>
<evidence type="ECO:0000259" key="4">
    <source>
        <dbReference type="PROSITE" id="PS50160"/>
    </source>
</evidence>
<proteinExistence type="predicted"/>
<dbReference type="GO" id="GO:0003910">
    <property type="term" value="F:DNA ligase (ATP) activity"/>
    <property type="evidence" value="ECO:0007669"/>
    <property type="project" value="UniProtKB-EC"/>
</dbReference>
<dbReference type="Pfam" id="PF04679">
    <property type="entry name" value="DNA_ligase_A_C"/>
    <property type="match status" value="1"/>
</dbReference>
<dbReference type="Gene3D" id="3.30.1490.70">
    <property type="match status" value="1"/>
</dbReference>
<evidence type="ECO:0000313" key="5">
    <source>
        <dbReference type="EMBL" id="MVP01427.1"/>
    </source>
</evidence>
<protein>
    <recommendedName>
        <fullName evidence="1">DNA ligase (ATP)</fullName>
        <ecNumber evidence="1">6.5.1.1</ecNumber>
    </recommendedName>
</protein>
<dbReference type="InterPro" id="IPR012340">
    <property type="entry name" value="NA-bd_OB-fold"/>
</dbReference>
<dbReference type="GO" id="GO:0006310">
    <property type="term" value="P:DNA recombination"/>
    <property type="evidence" value="ECO:0007669"/>
    <property type="project" value="InterPro"/>
</dbReference>
<dbReference type="EC" id="6.5.1.1" evidence="1"/>
<keyword evidence="6" id="KW-1185">Reference proteome</keyword>
<sequence>MNYTPVIPFEPISTSQLPSGNEWIAQIKWDGVRILTYFDGQSVRLINRRLNERTRQYPELQDIGTYCSADSVILDGEIIALEEGSPSFHKVMKRDSLKNDQKVLYAVNAVPVHYMVFDVLYCNGEWVTNQSLRERQQLLDTIIRQPHPIVQVVPSYTDLQPLDTVAKEHQLEGIVLKNLDSTYVINGKDKRWMKKKYIQDLIAVVGGVTRRAGTVNALLLGLYDDQQRLIYIGHAGTGKLTVQDWKKITGQAEELRIEERPFANIPERSKEAVWIQPLLTVKIHFMEWTPNGTLRQPSIQSFTQIPPEDCYF</sequence>
<dbReference type="SUPFAM" id="SSF50249">
    <property type="entry name" value="Nucleic acid-binding proteins"/>
    <property type="match status" value="1"/>
</dbReference>
<dbReference type="GO" id="GO:0005524">
    <property type="term" value="F:ATP binding"/>
    <property type="evidence" value="ECO:0007669"/>
    <property type="project" value="InterPro"/>
</dbReference>
<dbReference type="Gene3D" id="3.30.470.30">
    <property type="entry name" value="DNA ligase/mRNA capping enzyme"/>
    <property type="match status" value="1"/>
</dbReference>
<dbReference type="InterPro" id="IPR016059">
    <property type="entry name" value="DNA_ligase_ATP-dep_CS"/>
</dbReference>
<dbReference type="SUPFAM" id="SSF56091">
    <property type="entry name" value="DNA ligase/mRNA capping enzyme, catalytic domain"/>
    <property type="match status" value="1"/>
</dbReference>
<evidence type="ECO:0000256" key="2">
    <source>
        <dbReference type="ARBA" id="ARBA00022598"/>
    </source>
</evidence>
<dbReference type="GO" id="GO:0006297">
    <property type="term" value="P:nucleotide-excision repair, DNA gap filling"/>
    <property type="evidence" value="ECO:0007669"/>
    <property type="project" value="TreeGrafter"/>
</dbReference>
<dbReference type="InterPro" id="IPR012309">
    <property type="entry name" value="DNA_ligase_ATP-dep_C"/>
</dbReference>
<evidence type="ECO:0000313" key="6">
    <source>
        <dbReference type="Proteomes" id="UP000490800"/>
    </source>
</evidence>
<comment type="caution">
    <text evidence="5">The sequence shown here is derived from an EMBL/GenBank/DDBJ whole genome shotgun (WGS) entry which is preliminary data.</text>
</comment>
<dbReference type="Pfam" id="PF01068">
    <property type="entry name" value="DNA_ligase_A_M"/>
    <property type="match status" value="1"/>
</dbReference>
<dbReference type="GO" id="GO:0006303">
    <property type="term" value="P:double-strand break repair via nonhomologous end joining"/>
    <property type="evidence" value="ECO:0007669"/>
    <property type="project" value="TreeGrafter"/>
</dbReference>
<dbReference type="CDD" id="cd07971">
    <property type="entry name" value="OBF_DNA_ligase_LigD"/>
    <property type="match status" value="1"/>
</dbReference>
<feature type="domain" description="ATP-dependent DNA ligase family profile" evidence="4">
    <location>
        <begin position="105"/>
        <end position="239"/>
    </location>
</feature>
<reference evidence="5 6" key="1">
    <citation type="journal article" date="2019" name="Microorganisms">
        <title>Paenibacillus lutrae sp. nov., A Chitinolytic Species Isolated from A River Otter in Castril Natural Park, Granada, Spain.</title>
        <authorList>
            <person name="Rodriguez M."/>
            <person name="Reina J.C."/>
            <person name="Bejar V."/>
            <person name="Llamas I."/>
        </authorList>
    </citation>
    <scope>NUCLEOTIDE SEQUENCE [LARGE SCALE GENOMIC DNA]</scope>
    <source>
        <strain evidence="5 6">N10</strain>
    </source>
</reference>
<dbReference type="PROSITE" id="PS00697">
    <property type="entry name" value="DNA_LIGASE_A1"/>
    <property type="match status" value="1"/>
</dbReference>
<dbReference type="CDD" id="cd07906">
    <property type="entry name" value="Adenylation_DNA_ligase_LigD_LigC"/>
    <property type="match status" value="1"/>
</dbReference>
<dbReference type="PROSITE" id="PS50160">
    <property type="entry name" value="DNA_LIGASE_A3"/>
    <property type="match status" value="1"/>
</dbReference>
<organism evidence="5 6">
    <name type="scientific">Paenibacillus lutrae</name>
    <dbReference type="NCBI Taxonomy" id="2078573"/>
    <lineage>
        <taxon>Bacteria</taxon>
        <taxon>Bacillati</taxon>
        <taxon>Bacillota</taxon>
        <taxon>Bacilli</taxon>
        <taxon>Bacillales</taxon>
        <taxon>Paenibacillaceae</taxon>
        <taxon>Paenibacillus</taxon>
    </lineage>
</organism>
<comment type="catalytic activity">
    <reaction evidence="3">
        <text>ATP + (deoxyribonucleotide)n-3'-hydroxyl + 5'-phospho-(deoxyribonucleotide)m = (deoxyribonucleotide)n+m + AMP + diphosphate.</text>
        <dbReference type="EC" id="6.5.1.1"/>
    </reaction>
</comment>
<dbReference type="OrthoDB" id="9802472at2"/>
<dbReference type="PANTHER" id="PTHR45997">
    <property type="entry name" value="DNA LIGASE 4"/>
    <property type="match status" value="1"/>
</dbReference>
<dbReference type="InterPro" id="IPR029710">
    <property type="entry name" value="LIG4"/>
</dbReference>
<dbReference type="PANTHER" id="PTHR45997:SF1">
    <property type="entry name" value="DNA LIGASE 4"/>
    <property type="match status" value="1"/>
</dbReference>
<evidence type="ECO:0000256" key="3">
    <source>
        <dbReference type="ARBA" id="ARBA00034003"/>
    </source>
</evidence>